<accession>A0ABQ5X126</accession>
<dbReference type="Proteomes" id="UP001156672">
    <property type="component" value="Unassembled WGS sequence"/>
</dbReference>
<dbReference type="Gene3D" id="3.55.50.10">
    <property type="entry name" value="Baseplate protein-like domains"/>
    <property type="match status" value="1"/>
</dbReference>
<dbReference type="Gene3D" id="3.30.1920.10">
    <property type="entry name" value="Baseplate protein-like domains - 2 layer sandwich fold"/>
    <property type="match status" value="1"/>
</dbReference>
<reference evidence="2" key="1">
    <citation type="journal article" date="2019" name="Int. J. Syst. Evol. Microbiol.">
        <title>The Global Catalogue of Microorganisms (GCM) 10K type strain sequencing project: providing services to taxonomists for standard genome sequencing and annotation.</title>
        <authorList>
            <consortium name="The Broad Institute Genomics Platform"/>
            <consortium name="The Broad Institute Genome Sequencing Center for Infectious Disease"/>
            <person name="Wu L."/>
            <person name="Ma J."/>
        </authorList>
    </citation>
    <scope>NUCLEOTIDE SEQUENCE [LARGE SCALE GENOMIC DNA]</scope>
    <source>
        <strain evidence="2">NBRC 3250</strain>
    </source>
</reference>
<comment type="caution">
    <text evidence="1">The sequence shown here is derived from an EMBL/GenBank/DDBJ whole genome shotgun (WGS) entry which is preliminary data.</text>
</comment>
<sequence>MAENEIYVLANGKKYNNVEQISIHASLDALPRSFDISYIDYAGQILKARSNITIGTTKDGKLFSNAYAEKISKKRTATSDTMQMSGRGHIKDLLDGSANIRSSQLPSTIDLLAKFLCDAQNVPYKNLAKKSNTNNLTAAFSVGCDESAFAILERAARYEAVIIYDSWDGSFVINDVASKPVTTIRAEQVTDVAFNQSVAERYYSYSVVRNQNSVAQEPGQTPIVDGIAYDPEKDTINPSRKLTIINSKSDGTVDFSQRLAEWYANRAYGKSTSLEVTIPSWAYETGKYWDINMLVNVDIPGYYQTTQTKKALLISEVTLSFSIQNGTEAMLRLTLPDAYSPQPLDVSQNSVTNAGNNNNYIGVKSNTSDG</sequence>
<protein>
    <submittedName>
        <fullName evidence="1">Tail protein</fullName>
    </submittedName>
</protein>
<organism evidence="1 2">
    <name type="scientific">Gluconobacter albidus</name>
    <dbReference type="NCBI Taxonomy" id="318683"/>
    <lineage>
        <taxon>Bacteria</taxon>
        <taxon>Pseudomonadati</taxon>
        <taxon>Pseudomonadota</taxon>
        <taxon>Alphaproteobacteria</taxon>
        <taxon>Acetobacterales</taxon>
        <taxon>Acetobacteraceae</taxon>
        <taxon>Gluconobacter</taxon>
    </lineage>
</organism>
<dbReference type="Gene3D" id="2.30.300.10">
    <property type="entry name" value="Baseplate protein-like domain - beta roll fold"/>
    <property type="match status" value="1"/>
</dbReference>
<dbReference type="InterPro" id="IPR023399">
    <property type="entry name" value="Baseplate-like_2-layer_sand"/>
</dbReference>
<gene>
    <name evidence="1" type="ORF">GCM10007866_19530</name>
</gene>
<dbReference type="EMBL" id="BSNW01000033">
    <property type="protein sequence ID" value="GLQ69501.1"/>
    <property type="molecule type" value="Genomic_DNA"/>
</dbReference>
<evidence type="ECO:0000313" key="1">
    <source>
        <dbReference type="EMBL" id="GLQ69501.1"/>
    </source>
</evidence>
<evidence type="ECO:0000313" key="2">
    <source>
        <dbReference type="Proteomes" id="UP001156672"/>
    </source>
</evidence>
<dbReference type="RefSeq" id="WP_156476351.1">
    <property type="nucleotide sequence ID" value="NZ_BSNW01000033.1"/>
</dbReference>
<proteinExistence type="predicted"/>
<name>A0ABQ5X126_9PROT</name>
<dbReference type="SUPFAM" id="SSF69279">
    <property type="entry name" value="Phage tail proteins"/>
    <property type="match status" value="2"/>
</dbReference>
<keyword evidence="2" id="KW-1185">Reference proteome</keyword>